<dbReference type="InterPro" id="IPR038729">
    <property type="entry name" value="Rad50/SbcC_AAA"/>
</dbReference>
<sequence length="761" mass="84995">MIHTDRAQVINPLDPATALGRRALDEMEKFAADMRAGRFHQKRPMFKTYKAKPVTDALAQLFHGKCAYCESKISAVAPIDVELFRPKASVVEAPSHPGYWWLANSWDNLLAACIDCNRLRRFETGAEKILSGKGDRFPLIDETARCLMPEDDLSREMPLLLDPTRDFPEEHLVYSKDGIVISESERGNTTIAILGLNRRGLVQQRHQTLLHFHERENYLIEAVSGASDSDAALSLIENRWETLARMARPDAPYSGMIRQALERTRARLSREISPDGGVDFAGSAPRVTKERERRAQHASRSYAQAMSDYSLEDDAGIAKFKSQRRFVERVTIENIKAIKNLDLNFEALSHGPSPWLMLLGENGTGKSTVLQSIALALCDSDQLLSLLKNDRIDPASMVRYRCKSGRVTVKLSGFPKAHELIVYRDRFELRSPQGDVAAIKINTETVENPVKAQVLILGYGATRLLPRRRSSSDAGAAFSRIDNLFDPFVALIDAEAWLLKRDPKDFGTTAMVLKDLLALDDEAEFVTDGRTIFVRSGDAKTPLRNLSDGYQTVVAAAVDILSVLSRIWEKLTEAEGIVLIDEIDAHLHPRWQMRIVGSLRNAMPGVQFITTTHQPLCLRGLGAGEVVVMQRDEEGVVEPLLDLPSPADFRVDQLLTSGFFGLRSTVDPETERLFDTYYALLALDDRTAEQESELESLQAELAGRRQLGDTQRESIYYAAIDKLLAKQATPARLPPETLREEAVEQIGALWTQMLSKAEAGE</sequence>
<evidence type="ECO:0000256" key="1">
    <source>
        <dbReference type="SAM" id="MobiDB-lite"/>
    </source>
</evidence>
<feature type="region of interest" description="Disordered" evidence="1">
    <location>
        <begin position="279"/>
        <end position="299"/>
    </location>
</feature>
<evidence type="ECO:0000259" key="2">
    <source>
        <dbReference type="SMART" id="SM00382"/>
    </source>
</evidence>
<dbReference type="Gene3D" id="1.10.30.50">
    <property type="match status" value="1"/>
</dbReference>
<dbReference type="Proteomes" id="UP000027180">
    <property type="component" value="Plasmid pRetIE4771a"/>
</dbReference>
<accession>A0A060I6J6</accession>
<geneLocation type="plasmid" evidence="3 4">
    <name>pRetIE4771a</name>
</geneLocation>
<evidence type="ECO:0000313" key="3">
    <source>
        <dbReference type="EMBL" id="AIC29522.1"/>
    </source>
</evidence>
<dbReference type="SUPFAM" id="SSF52540">
    <property type="entry name" value="P-loop containing nucleoside triphosphate hydrolases"/>
    <property type="match status" value="1"/>
</dbReference>
<dbReference type="InterPro" id="IPR051396">
    <property type="entry name" value="Bact_Antivir_Def_Nuclease"/>
</dbReference>
<dbReference type="InterPro" id="IPR003959">
    <property type="entry name" value="ATPase_AAA_core"/>
</dbReference>
<dbReference type="PANTHER" id="PTHR43581:SF2">
    <property type="entry name" value="EXCINUCLEASE ATPASE SUBUNIT"/>
    <property type="match status" value="1"/>
</dbReference>
<dbReference type="GO" id="GO:0005524">
    <property type="term" value="F:ATP binding"/>
    <property type="evidence" value="ECO:0007669"/>
    <property type="project" value="InterPro"/>
</dbReference>
<dbReference type="Pfam" id="PF13476">
    <property type="entry name" value="AAA_23"/>
    <property type="match status" value="1"/>
</dbReference>
<dbReference type="RefSeq" id="WP_040139898.1">
    <property type="nucleotide sequence ID" value="NZ_CP006987.1"/>
</dbReference>
<dbReference type="HOGENOM" id="CLU_021090_0_0_5"/>
<gene>
    <name evidence="3" type="ORF">IE4771_PA00016</name>
</gene>
<dbReference type="KEGG" id="rei:IE4771_PA00016"/>
<name>A0A060I6J6_RHIET</name>
<reference evidence="3 4" key="1">
    <citation type="submission" date="2013-12" db="EMBL/GenBank/DDBJ databases">
        <title>Complete genome sequence of Rhizobium etli bv. mimosae IE4771.</title>
        <authorList>
            <person name="Bustos P."/>
            <person name="Santamaria R.I."/>
            <person name="Lozano L."/>
            <person name="Ormeno-Orrillo E."/>
            <person name="Rogel M.A."/>
            <person name="Romero D."/>
            <person name="Cevallos M.A."/>
            <person name="Martinez-Romero E."/>
            <person name="Gonzalez V."/>
        </authorList>
    </citation>
    <scope>NUCLEOTIDE SEQUENCE [LARGE SCALE GENOMIC DNA]</scope>
    <source>
        <strain evidence="3 4">IE4771</strain>
        <plasmid evidence="4">Plasmid pRetIE4771a</plasmid>
    </source>
</reference>
<proteinExistence type="predicted"/>
<dbReference type="GO" id="GO:0006302">
    <property type="term" value="P:double-strand break repair"/>
    <property type="evidence" value="ECO:0007669"/>
    <property type="project" value="InterPro"/>
</dbReference>
<dbReference type="InterPro" id="IPR027417">
    <property type="entry name" value="P-loop_NTPase"/>
</dbReference>
<dbReference type="InterPro" id="IPR003593">
    <property type="entry name" value="AAA+_ATPase"/>
</dbReference>
<dbReference type="Gene3D" id="3.40.50.300">
    <property type="entry name" value="P-loop containing nucleotide triphosphate hydrolases"/>
    <property type="match status" value="2"/>
</dbReference>
<feature type="domain" description="AAA+ ATPase" evidence="2">
    <location>
        <begin position="352"/>
        <end position="633"/>
    </location>
</feature>
<organism evidence="3 4">
    <name type="scientific">Rhizobium etli bv. mimosae str. IE4771</name>
    <dbReference type="NCBI Taxonomy" id="1432050"/>
    <lineage>
        <taxon>Bacteria</taxon>
        <taxon>Pseudomonadati</taxon>
        <taxon>Pseudomonadota</taxon>
        <taxon>Alphaproteobacteria</taxon>
        <taxon>Hyphomicrobiales</taxon>
        <taxon>Rhizobiaceae</taxon>
        <taxon>Rhizobium/Agrobacterium group</taxon>
        <taxon>Rhizobium</taxon>
    </lineage>
</organism>
<dbReference type="GO" id="GO:0016887">
    <property type="term" value="F:ATP hydrolysis activity"/>
    <property type="evidence" value="ECO:0007669"/>
    <property type="project" value="InterPro"/>
</dbReference>
<dbReference type="PANTHER" id="PTHR43581">
    <property type="entry name" value="ATP/GTP PHOSPHATASE"/>
    <property type="match status" value="1"/>
</dbReference>
<keyword evidence="3" id="KW-0614">Plasmid</keyword>
<dbReference type="EMBL" id="CP006987">
    <property type="protein sequence ID" value="AIC29522.1"/>
    <property type="molecule type" value="Genomic_DNA"/>
</dbReference>
<dbReference type="OrthoDB" id="9789856at2"/>
<dbReference type="Pfam" id="PF13304">
    <property type="entry name" value="AAA_21"/>
    <property type="match status" value="1"/>
</dbReference>
<protein>
    <submittedName>
        <fullName evidence="3">AAA domain-containing protein</fullName>
    </submittedName>
</protein>
<dbReference type="AlphaFoldDB" id="A0A060I6J6"/>
<evidence type="ECO:0000313" key="4">
    <source>
        <dbReference type="Proteomes" id="UP000027180"/>
    </source>
</evidence>
<dbReference type="SMART" id="SM00382">
    <property type="entry name" value="AAA"/>
    <property type="match status" value="1"/>
</dbReference>